<reference evidence="1 2" key="1">
    <citation type="submission" date="2017-10" db="EMBL/GenBank/DDBJ databases">
        <title>Analysis of the genome sequences of Rhizobium populations associated to common bean (phaseolus vulgaris).</title>
        <authorList>
            <person name="Bustos P."/>
            <person name="Santamaria R.I."/>
            <person name="Miranda-Sanchez F."/>
            <person name="Perez-Carrascal O."/>
            <person name="Juarez S."/>
            <person name="Lozano L."/>
            <person name="Martinez-Flores I."/>
            <person name="Vinuesa P."/>
            <person name="Martinez-Romero E."/>
            <person name="Cevallos M.A."/>
            <person name="Romero D."/>
            <person name="Davila G."/>
            <person name="Gonzalez V."/>
        </authorList>
    </citation>
    <scope>NUCLEOTIDE SEQUENCE [LARGE SCALE GENOMIC DNA]</scope>
    <source>
        <strain evidence="1 2">NXT3</strain>
        <plasmid evidence="2">Plasmid psfrenxt3b</plasmid>
    </source>
</reference>
<dbReference type="EMBL" id="CP024309">
    <property type="protein sequence ID" value="AUX78938.1"/>
    <property type="molecule type" value="Genomic_DNA"/>
</dbReference>
<organism evidence="1 2">
    <name type="scientific">Rhizobium fredii</name>
    <name type="common">Sinorhizobium fredii</name>
    <dbReference type="NCBI Taxonomy" id="380"/>
    <lineage>
        <taxon>Bacteria</taxon>
        <taxon>Pseudomonadati</taxon>
        <taxon>Pseudomonadota</taxon>
        <taxon>Alphaproteobacteria</taxon>
        <taxon>Hyphomicrobiales</taxon>
        <taxon>Rhizobiaceae</taxon>
        <taxon>Sinorhizobium/Ensifer group</taxon>
        <taxon>Sinorhizobium</taxon>
    </lineage>
</organism>
<evidence type="ECO:0000313" key="1">
    <source>
        <dbReference type="EMBL" id="AUX78938.1"/>
    </source>
</evidence>
<protein>
    <submittedName>
        <fullName evidence="1">Uncharacterized protein</fullName>
    </submittedName>
</protein>
<proteinExistence type="predicted"/>
<geneLocation type="plasmid" evidence="2">
    <name>psfrenxt3b</name>
</geneLocation>
<dbReference type="Proteomes" id="UP000239340">
    <property type="component" value="Plasmid pSfreNXT3b"/>
</dbReference>
<keyword evidence="1" id="KW-0614">Plasmid</keyword>
<accession>A0A2L0HBR1</accession>
<dbReference type="AlphaFoldDB" id="A0A2L0HBR1"/>
<evidence type="ECO:0000313" key="2">
    <source>
        <dbReference type="Proteomes" id="UP000239340"/>
    </source>
</evidence>
<gene>
    <name evidence="1" type="ORF">NXT3_PB00280</name>
</gene>
<name>A0A2L0HBR1_RHIFR</name>
<sequence length="68" mass="7656">MPIRPSIVPKTLAKTCLTGIVRRSAYTCKMNGVDPLDRHVVRVQDYLLALPHFGRSAGVVPRHERVDF</sequence>